<dbReference type="SUPFAM" id="SSF159941">
    <property type="entry name" value="MM3350-like"/>
    <property type="match status" value="2"/>
</dbReference>
<name>A0A0H3U7R6_9BACT</name>
<organism evidence="2">
    <name type="scientific">uncultured bacterium fosmid pJB77G10</name>
    <dbReference type="NCBI Taxonomy" id="1478069"/>
    <lineage>
        <taxon>Bacteria</taxon>
        <taxon>environmental samples</taxon>
    </lineage>
</organism>
<dbReference type="EMBL" id="KF540241">
    <property type="protein sequence ID" value="AIF26639.1"/>
    <property type="molecule type" value="Genomic_DNA"/>
</dbReference>
<evidence type="ECO:0000259" key="1">
    <source>
        <dbReference type="Pfam" id="PF07929"/>
    </source>
</evidence>
<dbReference type="Gene3D" id="3.10.290.30">
    <property type="entry name" value="MM3350-like"/>
    <property type="match status" value="2"/>
</dbReference>
<protein>
    <recommendedName>
        <fullName evidence="1">Plasmid pRiA4b Orf3-like domain-containing protein</fullName>
    </recommendedName>
</protein>
<reference evidence="2" key="1">
    <citation type="submission" date="2013-08" db="EMBL/GenBank/DDBJ databases">
        <title>Comparison of modified E. coli strains.</title>
        <authorList>
            <person name="Juergensen J."/>
            <person name="Bonge A."/>
            <person name="Streit W.R."/>
        </authorList>
    </citation>
    <scope>NUCLEOTIDE SEQUENCE</scope>
</reference>
<dbReference type="InterPro" id="IPR024047">
    <property type="entry name" value="MM3350-like_sf"/>
</dbReference>
<dbReference type="PANTHER" id="PTHR41878:SF1">
    <property type="entry name" value="TNPR PROTEIN"/>
    <property type="match status" value="1"/>
</dbReference>
<dbReference type="Pfam" id="PF07929">
    <property type="entry name" value="PRiA4_ORF3"/>
    <property type="match status" value="2"/>
</dbReference>
<sequence length="495" mass="58375">MSNTIYLDDYKKEKVESDKAFDFESMMSEWDYLDDLEPGFERPAVMRLHLELATEWDDGVSLWWDEESERVLHKYGKAKEGITRDVLVPGGMSLHAMHYMINRLFGWQNSHLHDFTLREEDFDALVENKVSKWTELCGVLFRFPEPGEFSDKYWGGDYGNGLSVKSWLRRKYADVEWDTFSVGDAYPDNLRKVEEFREWIEDDERGKQIFNGAKMKSLTMEDLEKIPEIHAEADHLLERLPIGYLLYAQNGQSEYRDIRRLKGDLLDILNSYHEVYDDDYEAGYFDELAVNADELRTVRETYSSMEKMNYYDPRYLREQVGRNPERILMSQLGRIVELEDACYDYINEFNPAIIPVSDTLMYHYDYGDGWAVKITCTDGYYIDEIYDDFDYDNCDFNTMMEHIMEIDKEYTFRDIYGNRLPEDMCDTLDEVVMCRTPLCIEVDGLSVMDDVGGVVGYVSFLETIHGDDPEEAREMREWARMQGWTGRKSKPENML</sequence>
<dbReference type="InterPro" id="IPR012912">
    <property type="entry name" value="Plasmid_pRiA4b_Orf3-like"/>
</dbReference>
<proteinExistence type="predicted"/>
<dbReference type="AlphaFoldDB" id="A0A0H3U7R6"/>
<accession>A0A0H3U7R6</accession>
<dbReference type="PANTHER" id="PTHR41878">
    <property type="entry name" value="LEXA REPRESSOR-RELATED"/>
    <property type="match status" value="1"/>
</dbReference>
<evidence type="ECO:0000313" key="2">
    <source>
        <dbReference type="EMBL" id="AIF26639.1"/>
    </source>
</evidence>
<feature type="domain" description="Plasmid pRiA4b Orf3-like" evidence="1">
    <location>
        <begin position="78"/>
        <end position="124"/>
    </location>
</feature>
<feature type="domain" description="Plasmid pRiA4b Orf3-like" evidence="1">
    <location>
        <begin position="428"/>
        <end position="482"/>
    </location>
</feature>